<gene>
    <name evidence="2" type="ORF">MAGMO_3870</name>
</gene>
<dbReference type="Pfam" id="PF07238">
    <property type="entry name" value="PilZ"/>
    <property type="match status" value="1"/>
</dbReference>
<evidence type="ECO:0000259" key="1">
    <source>
        <dbReference type="Pfam" id="PF07238"/>
    </source>
</evidence>
<accession>A0A1S7LMY6</accession>
<dbReference type="EMBL" id="LO017727">
    <property type="protein sequence ID" value="CRH07998.1"/>
    <property type="molecule type" value="Genomic_DNA"/>
</dbReference>
<reference evidence="2" key="1">
    <citation type="submission" date="2015-04" db="EMBL/GenBank/DDBJ databases">
        <authorList>
            <person name="Syromyatnikov M.Y."/>
            <person name="Popov V.N."/>
        </authorList>
    </citation>
    <scope>NUCLEOTIDE SEQUENCE</scope>
    <source>
        <strain evidence="2">MO-1</strain>
    </source>
</reference>
<dbReference type="Gene3D" id="2.40.10.220">
    <property type="entry name" value="predicted glycosyltransferase like domains"/>
    <property type="match status" value="1"/>
</dbReference>
<feature type="domain" description="PilZ" evidence="1">
    <location>
        <begin position="122"/>
        <end position="229"/>
    </location>
</feature>
<evidence type="ECO:0000313" key="2">
    <source>
        <dbReference type="EMBL" id="CRH07998.1"/>
    </source>
</evidence>
<name>A0A1S7LMY6_MAGMO</name>
<dbReference type="InterPro" id="IPR009875">
    <property type="entry name" value="PilZ_domain"/>
</dbReference>
<sequence>MPQAEDAHPLTTDSLREIVKLITTAVLADSSVQLRLDEGAIEYFSLFRVTVDNLEELEAGDYLPIAPLDPPIGNVKIRQAERVHLHFFTSDYSAQATTTLQQITTDKSIRLQMPKQLELISQRRNAVRVKIDEKWPVQLKVIRPSGVSFLAVPEDLSAGGVCFKSVGSIPTLSEKARVQLVLNWRDEKIKLKVKGVMLKDLNRQGEVCLRAQFLPDSYQGMQEIEQLVALLQRKHLLMRRELFEDAGGKEGETT</sequence>
<proteinExistence type="predicted"/>
<dbReference type="AlphaFoldDB" id="A0A1S7LMY6"/>
<protein>
    <recommendedName>
        <fullName evidence="1">PilZ domain-containing protein</fullName>
    </recommendedName>
</protein>
<dbReference type="GO" id="GO:0035438">
    <property type="term" value="F:cyclic-di-GMP binding"/>
    <property type="evidence" value="ECO:0007669"/>
    <property type="project" value="InterPro"/>
</dbReference>
<organism evidence="2">
    <name type="scientific">Magnetococcus massalia (strain MO-1)</name>
    <dbReference type="NCBI Taxonomy" id="451514"/>
    <lineage>
        <taxon>Bacteria</taxon>
        <taxon>Pseudomonadati</taxon>
        <taxon>Pseudomonadota</taxon>
        <taxon>Magnetococcia</taxon>
        <taxon>Magnetococcales</taxon>
        <taxon>Magnetococcaceae</taxon>
        <taxon>Magnetococcus</taxon>
    </lineage>
</organism>